<dbReference type="SMART" id="SM00456">
    <property type="entry name" value="WW"/>
    <property type="match status" value="1"/>
</dbReference>
<evidence type="ECO:0000313" key="5">
    <source>
        <dbReference type="Proteomes" id="UP000019132"/>
    </source>
</evidence>
<dbReference type="InParanoid" id="K3X8N6"/>
<evidence type="ECO:0000313" key="4">
    <source>
        <dbReference type="EnsemblProtists" id="PYU1_T013585"/>
    </source>
</evidence>
<feature type="region of interest" description="Disordered" evidence="2">
    <location>
        <begin position="1085"/>
        <end position="1115"/>
    </location>
</feature>
<dbReference type="VEuPathDB" id="FungiDB:PYU1_G013556"/>
<feature type="coiled-coil region" evidence="1">
    <location>
        <begin position="284"/>
        <end position="311"/>
    </location>
</feature>
<dbReference type="PROSITE" id="PS01159">
    <property type="entry name" value="WW_DOMAIN_1"/>
    <property type="match status" value="1"/>
</dbReference>
<keyword evidence="1" id="KW-0175">Coiled coil</keyword>
<dbReference type="PROSITE" id="PS50096">
    <property type="entry name" value="IQ"/>
    <property type="match status" value="1"/>
</dbReference>
<name>K3X8N6_GLOUD</name>
<dbReference type="InterPro" id="IPR011990">
    <property type="entry name" value="TPR-like_helical_dom_sf"/>
</dbReference>
<dbReference type="EMBL" id="GL376597">
    <property type="status" value="NOT_ANNOTATED_CDS"/>
    <property type="molecule type" value="Genomic_DNA"/>
</dbReference>
<feature type="coiled-coil region" evidence="1">
    <location>
        <begin position="574"/>
        <end position="641"/>
    </location>
</feature>
<dbReference type="Gene3D" id="1.20.5.190">
    <property type="match status" value="1"/>
</dbReference>
<reference evidence="5" key="2">
    <citation type="submission" date="2010-04" db="EMBL/GenBank/DDBJ databases">
        <authorList>
            <person name="Buell R."/>
            <person name="Hamilton J."/>
            <person name="Hostetler J."/>
        </authorList>
    </citation>
    <scope>NUCLEOTIDE SEQUENCE [LARGE SCALE GENOMIC DNA]</scope>
    <source>
        <strain evidence="5">DAOM:BR144</strain>
    </source>
</reference>
<proteinExistence type="predicted"/>
<accession>K3X8N6</accession>
<sequence>MQQLVQEQQKLKSEVHQESSRLQHLLTDIRNDISLRYKMVPLCKIYRRHKLAARWGAWRAYVACHRTEQQRLELLAPYAVHIQRVFRRKRTKWARARKHLELAWTHWQAAIVLQSCVRRWLWTKAQIRLREREYAMRIQAAWRGQKVRRRVKKALQDQLRWLLASLTPTGNLHRLHEVTRNHPQLAMQVNYMLTLITETHVAVERSTFEQHRPKHASFAAKHYTKPVEATRQQLFHAIPETKRIIQQRDQEIAAAKQAFMDAQHEKRAAHDRVDVERKQRHLWATKERIQIDEERATMANAERETREYLRTMLTAVADARLRQQLKAQRREQAETSLMIVEEYQTRYIVTESRRRELECRQRLHEVAKREQLLHEQAQNQLKEFLVIMQEDEHKRLELQQKKAVARAAEQAKWAALSKDERAEALRRLEFREQQRLAQQLALDAETQAREAAAKGALRQKERLRMQTQQRLAQELQERLHMDCEEKWTWRYLFALKKHMHAASWQEKREKKKVKYSIDPLHFAKVQQQKEQYERERREAYLMTSEDALAHTMRDKENQARYFEQCREKKRMRLIHEANERKERAHMEAEEQYERNRLLALSKATAFRAQLHAMQELAERDARRERDRISEAKHRNEMHEEELWQRRVQQTRDFLDKVREKQERQTMAEEERVQLLVDVQRAKLEAKRVRTKRNLAMMKEDVASMERHDWEDEGARLEHLLWTPFDAAAFTHFVTQYPLFLRTNVEVLQEIVQDDILRGPPPFELDYDAVIAHLVDEHDLPLDNAPFKKKRKPRKFFYHEFFEDDPILSKLVSVHQPPPPSAASVQARARWQRLGQHFFGHLWSSDAARKGYLHMHNAQYEAAIESLLTAVRHNHKAAPPGLVHQLGRCYVKQWEATAQRIHLEKALFYFQQASAHMFLLTRPSFLQELASVLEHLGKHRAAAEILGGIISCFPRYARLHDVIFRGAIMMVALQMYRQAREYLLHVLDARPFALWEPCEIQFLAARILQFEGPLSKQLCAVAYEDAFRRRNDNVTSSNSKRDHHATWQEWIQSTETWRRFGDLCFARREFVLAKDAYEMMLKRQTHKPAHLMSKRQQAQQRQQLERAQQQPQQRHEDNDWLRLARVCALLNDRNKTVLALRRWLAHTNYRDRAREQYYQWPLVRWKLLGLTSVPESIIHAREAMEYAREEAEQQRRHEIEAQRQEALRRRSAKSRAVRMAWQDDRQTDLAVATDSDLAVAEDDASSTVVEYQVALPWHRIASDDGNEAYYWNEETDETTWKPPTGHS</sequence>
<dbReference type="Gene3D" id="1.25.40.10">
    <property type="entry name" value="Tetratricopeptide repeat domain"/>
    <property type="match status" value="1"/>
</dbReference>
<evidence type="ECO:0000256" key="2">
    <source>
        <dbReference type="SAM" id="MobiDB-lite"/>
    </source>
</evidence>
<dbReference type="eggNOG" id="ENOG502RE8F">
    <property type="taxonomic scope" value="Eukaryota"/>
</dbReference>
<feature type="domain" description="WW" evidence="3">
    <location>
        <begin position="1250"/>
        <end position="1284"/>
    </location>
</feature>
<dbReference type="Proteomes" id="UP000019132">
    <property type="component" value="Unassembled WGS sequence"/>
</dbReference>
<reference evidence="5" key="1">
    <citation type="journal article" date="2010" name="Genome Biol.">
        <title>Genome sequence of the necrotrophic plant pathogen Pythium ultimum reveals original pathogenicity mechanisms and effector repertoire.</title>
        <authorList>
            <person name="Levesque C.A."/>
            <person name="Brouwer H."/>
            <person name="Cano L."/>
            <person name="Hamilton J.P."/>
            <person name="Holt C."/>
            <person name="Huitema E."/>
            <person name="Raffaele S."/>
            <person name="Robideau G.P."/>
            <person name="Thines M."/>
            <person name="Win J."/>
            <person name="Zerillo M.M."/>
            <person name="Beakes G.W."/>
            <person name="Boore J.L."/>
            <person name="Busam D."/>
            <person name="Dumas B."/>
            <person name="Ferriera S."/>
            <person name="Fuerstenberg S.I."/>
            <person name="Gachon C.M."/>
            <person name="Gaulin E."/>
            <person name="Govers F."/>
            <person name="Grenville-Briggs L."/>
            <person name="Horner N."/>
            <person name="Hostetler J."/>
            <person name="Jiang R.H."/>
            <person name="Johnson J."/>
            <person name="Krajaejun T."/>
            <person name="Lin H."/>
            <person name="Meijer H.J."/>
            <person name="Moore B."/>
            <person name="Morris P."/>
            <person name="Phuntmart V."/>
            <person name="Puiu D."/>
            <person name="Shetty J."/>
            <person name="Stajich J.E."/>
            <person name="Tripathy S."/>
            <person name="Wawra S."/>
            <person name="van West P."/>
            <person name="Whitty B.R."/>
            <person name="Coutinho P.M."/>
            <person name="Henrissat B."/>
            <person name="Martin F."/>
            <person name="Thomas P.D."/>
            <person name="Tyler B.M."/>
            <person name="De Vries R.P."/>
            <person name="Kamoun S."/>
            <person name="Yandell M."/>
            <person name="Tisserat N."/>
            <person name="Buell C.R."/>
        </authorList>
    </citation>
    <scope>NUCLEOTIDE SEQUENCE</scope>
    <source>
        <strain evidence="5">DAOM:BR144</strain>
    </source>
</reference>
<dbReference type="CDD" id="cd00201">
    <property type="entry name" value="WW"/>
    <property type="match status" value="1"/>
</dbReference>
<dbReference type="EnsemblProtists" id="PYU1_T013585">
    <property type="protein sequence ID" value="PYU1_T013585"/>
    <property type="gene ID" value="PYU1_G013556"/>
</dbReference>
<protein>
    <recommendedName>
        <fullName evidence="3">WW domain-containing protein</fullName>
    </recommendedName>
</protein>
<feature type="compositionally biased region" description="Low complexity" evidence="2">
    <location>
        <begin position="1094"/>
        <end position="1111"/>
    </location>
</feature>
<keyword evidence="5" id="KW-1185">Reference proteome</keyword>
<dbReference type="HOGENOM" id="CLU_006483_0_0_1"/>
<organism evidence="4 5">
    <name type="scientific">Globisporangium ultimum (strain ATCC 200006 / CBS 805.95 / DAOM BR144)</name>
    <name type="common">Pythium ultimum</name>
    <dbReference type="NCBI Taxonomy" id="431595"/>
    <lineage>
        <taxon>Eukaryota</taxon>
        <taxon>Sar</taxon>
        <taxon>Stramenopiles</taxon>
        <taxon>Oomycota</taxon>
        <taxon>Peronosporomycetes</taxon>
        <taxon>Pythiales</taxon>
        <taxon>Pythiaceae</taxon>
        <taxon>Globisporangium</taxon>
    </lineage>
</organism>
<evidence type="ECO:0000259" key="3">
    <source>
        <dbReference type="PROSITE" id="PS50020"/>
    </source>
</evidence>
<dbReference type="OMA" id="MFRQSRE"/>
<reference evidence="4" key="3">
    <citation type="submission" date="2015-02" db="UniProtKB">
        <authorList>
            <consortium name="EnsemblProtists"/>
        </authorList>
    </citation>
    <scope>IDENTIFICATION</scope>
    <source>
        <strain evidence="4">DAOM BR144</strain>
    </source>
</reference>
<dbReference type="STRING" id="431595.K3X8N6"/>
<dbReference type="PROSITE" id="PS50020">
    <property type="entry name" value="WW_DOMAIN_2"/>
    <property type="match status" value="1"/>
</dbReference>
<evidence type="ECO:0000256" key="1">
    <source>
        <dbReference type="SAM" id="Coils"/>
    </source>
</evidence>
<dbReference type="InterPro" id="IPR001202">
    <property type="entry name" value="WW_dom"/>
</dbReference>